<sequence length="111" mass="12199">MIRLEGLIQGLAGYLKDRKKPAIQLQRFSSCLTQAFAVMKWTMECTEVTSSQEAVVAASTPSSMRNKRPATSPSEVAVVEKRATRPHLHEQVVDANDNDAVIEETLTVVKG</sequence>
<reference evidence="2 3" key="1">
    <citation type="journal article" date="2024" name="bioRxiv">
        <title>A reference genome for Trichogramma kaykai: A tiny desert-dwelling parasitoid wasp with competing sex-ratio distorters.</title>
        <authorList>
            <person name="Culotta J."/>
            <person name="Lindsey A.R."/>
        </authorList>
    </citation>
    <scope>NUCLEOTIDE SEQUENCE [LARGE SCALE GENOMIC DNA]</scope>
    <source>
        <strain evidence="2 3">KSX58</strain>
    </source>
</reference>
<evidence type="ECO:0000313" key="3">
    <source>
        <dbReference type="Proteomes" id="UP001627154"/>
    </source>
</evidence>
<evidence type="ECO:0000313" key="2">
    <source>
        <dbReference type="EMBL" id="KAL3396210.1"/>
    </source>
</evidence>
<organism evidence="2 3">
    <name type="scientific">Trichogramma kaykai</name>
    <dbReference type="NCBI Taxonomy" id="54128"/>
    <lineage>
        <taxon>Eukaryota</taxon>
        <taxon>Metazoa</taxon>
        <taxon>Ecdysozoa</taxon>
        <taxon>Arthropoda</taxon>
        <taxon>Hexapoda</taxon>
        <taxon>Insecta</taxon>
        <taxon>Pterygota</taxon>
        <taxon>Neoptera</taxon>
        <taxon>Endopterygota</taxon>
        <taxon>Hymenoptera</taxon>
        <taxon>Apocrita</taxon>
        <taxon>Proctotrupomorpha</taxon>
        <taxon>Chalcidoidea</taxon>
        <taxon>Trichogrammatidae</taxon>
        <taxon>Trichogramma</taxon>
    </lineage>
</organism>
<dbReference type="Proteomes" id="UP001627154">
    <property type="component" value="Unassembled WGS sequence"/>
</dbReference>
<dbReference type="EMBL" id="JBJJXI010000073">
    <property type="protein sequence ID" value="KAL3396210.1"/>
    <property type="molecule type" value="Genomic_DNA"/>
</dbReference>
<name>A0ABD2WTW3_9HYME</name>
<proteinExistence type="predicted"/>
<feature type="compositionally biased region" description="Polar residues" evidence="1">
    <location>
        <begin position="55"/>
        <end position="74"/>
    </location>
</feature>
<accession>A0ABD2WTW3</accession>
<protein>
    <submittedName>
        <fullName evidence="2">Uncharacterized protein</fullName>
    </submittedName>
</protein>
<dbReference type="AlphaFoldDB" id="A0ABD2WTW3"/>
<feature type="region of interest" description="Disordered" evidence="1">
    <location>
        <begin position="55"/>
        <end position="77"/>
    </location>
</feature>
<keyword evidence="3" id="KW-1185">Reference proteome</keyword>
<evidence type="ECO:0000256" key="1">
    <source>
        <dbReference type="SAM" id="MobiDB-lite"/>
    </source>
</evidence>
<comment type="caution">
    <text evidence="2">The sequence shown here is derived from an EMBL/GenBank/DDBJ whole genome shotgun (WGS) entry which is preliminary data.</text>
</comment>
<gene>
    <name evidence="2" type="ORF">TKK_009801</name>
</gene>